<dbReference type="AlphaFoldDB" id="A0A3D8K6G7"/>
<gene>
    <name evidence="1" type="ORF">DWV00_02500</name>
</gene>
<dbReference type="EMBL" id="QRGA01000001">
    <property type="protein sequence ID" value="RDV00653.1"/>
    <property type="molecule type" value="Genomic_DNA"/>
</dbReference>
<dbReference type="NCBIfam" id="NF003818">
    <property type="entry name" value="PRK05409.1"/>
    <property type="match status" value="1"/>
</dbReference>
<dbReference type="InterPro" id="IPR007801">
    <property type="entry name" value="MbnB/TglH/ChrH"/>
</dbReference>
<evidence type="ECO:0000313" key="1">
    <source>
        <dbReference type="EMBL" id="RDV00653.1"/>
    </source>
</evidence>
<proteinExistence type="predicted"/>
<organism evidence="1 2">
    <name type="scientific">Trinickia dinghuensis</name>
    <dbReference type="NCBI Taxonomy" id="2291023"/>
    <lineage>
        <taxon>Bacteria</taxon>
        <taxon>Pseudomonadati</taxon>
        <taxon>Pseudomonadota</taxon>
        <taxon>Betaproteobacteria</taxon>
        <taxon>Burkholderiales</taxon>
        <taxon>Burkholderiaceae</taxon>
        <taxon>Trinickia</taxon>
    </lineage>
</organism>
<comment type="caution">
    <text evidence="1">The sequence shown here is derived from an EMBL/GenBank/DDBJ whole genome shotgun (WGS) entry which is preliminary data.</text>
</comment>
<dbReference type="Pfam" id="PF05114">
    <property type="entry name" value="MbnB_TglH_ChrH"/>
    <property type="match status" value="1"/>
</dbReference>
<dbReference type="OrthoDB" id="9763101at2"/>
<name>A0A3D8K6G7_9BURK</name>
<keyword evidence="2" id="KW-1185">Reference proteome</keyword>
<sequence length="274" mass="30369">MNPSPLIGIGLRSAHYREMLDERPAVDWLEVHTENYFADGGWDLHVLRTLRAHYPVALHGVGLGIASVHGFSIAHVKRIAGLAQRIEPMFVSEHLCWGATSQAVLNDLLPLPLNEASLAHVCERVHQVQDELKRPILLENISSYLRFCGDTLSEAAFLAQVVERTGCGVLLDINNLYVNERNHGEDARSALEAFAPGQVHELHLGGHREDGDIVVDHHGAPVAEPVWALYADALRRFGPVPTLIEWDTDLPPLATLVDEAKHARRICMDVLRDA</sequence>
<dbReference type="PANTHER" id="PTHR42194">
    <property type="entry name" value="UPF0276 PROTEIN HI_1600"/>
    <property type="match status" value="1"/>
</dbReference>
<dbReference type="Gene3D" id="3.20.20.150">
    <property type="entry name" value="Divalent-metal-dependent TIM barrel enzymes"/>
    <property type="match status" value="1"/>
</dbReference>
<evidence type="ECO:0000313" key="2">
    <source>
        <dbReference type="Proteomes" id="UP000256838"/>
    </source>
</evidence>
<dbReference type="InterPro" id="IPR036237">
    <property type="entry name" value="Xyl_isomerase-like_sf"/>
</dbReference>
<dbReference type="RefSeq" id="WP_115531923.1">
    <property type="nucleotide sequence ID" value="NZ_QRGA01000001.1"/>
</dbReference>
<protein>
    <submittedName>
        <fullName evidence="1">DUF692 domain-containing protein</fullName>
    </submittedName>
</protein>
<reference evidence="1 2" key="1">
    <citation type="submission" date="2018-08" db="EMBL/GenBank/DDBJ databases">
        <title>Paraburkholderia sp. DHOM06 isolated from forest soil.</title>
        <authorList>
            <person name="Gao Z.-H."/>
            <person name="Qiu L.-H."/>
        </authorList>
    </citation>
    <scope>NUCLEOTIDE SEQUENCE [LARGE SCALE GENOMIC DNA]</scope>
    <source>
        <strain evidence="1 2">DHOM06</strain>
    </source>
</reference>
<dbReference type="Proteomes" id="UP000256838">
    <property type="component" value="Unassembled WGS sequence"/>
</dbReference>
<dbReference type="SUPFAM" id="SSF51658">
    <property type="entry name" value="Xylose isomerase-like"/>
    <property type="match status" value="1"/>
</dbReference>
<accession>A0A3D8K6G7</accession>
<dbReference type="PANTHER" id="PTHR42194:SF1">
    <property type="entry name" value="UPF0276 PROTEIN HI_1600"/>
    <property type="match status" value="1"/>
</dbReference>